<comment type="subcellular location">
    <subcellularLocation>
        <location evidence="1">Nucleus</location>
    </subcellularLocation>
</comment>
<accession>L9KF69</accession>
<dbReference type="CDD" id="cd21979">
    <property type="entry name" value="HMG-box_HMGB_rpt2"/>
    <property type="match status" value="1"/>
</dbReference>
<dbReference type="GO" id="GO:0003677">
    <property type="term" value="F:DNA binding"/>
    <property type="evidence" value="ECO:0007669"/>
    <property type="project" value="UniProtKB-UniRule"/>
</dbReference>
<dbReference type="Proteomes" id="UP000011518">
    <property type="component" value="Unassembled WGS sequence"/>
</dbReference>
<dbReference type="PANTHER" id="PTHR48112:SF32">
    <property type="entry name" value="HIGH MOBILITY GROUP PROTEIN B3"/>
    <property type="match status" value="1"/>
</dbReference>
<feature type="DNA-binding region" description="HMG box" evidence="5">
    <location>
        <begin position="19"/>
        <end position="87"/>
    </location>
</feature>
<dbReference type="PROSITE" id="PS50118">
    <property type="entry name" value="HMG_BOX_2"/>
    <property type="match status" value="1"/>
</dbReference>
<gene>
    <name evidence="8" type="ORF">TREES_T100021529</name>
</gene>
<reference evidence="9" key="2">
    <citation type="journal article" date="2013" name="Nat. Commun.">
        <title>Genome of the Chinese tree shrew.</title>
        <authorList>
            <person name="Fan Y."/>
            <person name="Huang Z.Y."/>
            <person name="Cao C.C."/>
            <person name="Chen C.S."/>
            <person name="Chen Y.X."/>
            <person name="Fan D.D."/>
            <person name="He J."/>
            <person name="Hou H.L."/>
            <person name="Hu L."/>
            <person name="Hu X.T."/>
            <person name="Jiang X.T."/>
            <person name="Lai R."/>
            <person name="Lang Y.S."/>
            <person name="Liang B."/>
            <person name="Liao S.G."/>
            <person name="Mu D."/>
            <person name="Ma Y.Y."/>
            <person name="Niu Y.Y."/>
            <person name="Sun X.Q."/>
            <person name="Xia J.Q."/>
            <person name="Xiao J."/>
            <person name="Xiong Z.Q."/>
            <person name="Xu L."/>
            <person name="Yang L."/>
            <person name="Zhang Y."/>
            <person name="Zhao W."/>
            <person name="Zhao X.D."/>
            <person name="Zheng Y.T."/>
            <person name="Zhou J.M."/>
            <person name="Zhu Y.B."/>
            <person name="Zhang G.J."/>
            <person name="Wang J."/>
            <person name="Yao Y.G."/>
        </authorList>
    </citation>
    <scope>NUCLEOTIDE SEQUENCE [LARGE SCALE GENOMIC DNA]</scope>
</reference>
<comment type="similarity">
    <text evidence="2">Belongs to the HMGB family.</text>
</comment>
<dbReference type="PRINTS" id="PR00886">
    <property type="entry name" value="HIGHMOBLTY12"/>
</dbReference>
<evidence type="ECO:0000313" key="9">
    <source>
        <dbReference type="Proteomes" id="UP000011518"/>
    </source>
</evidence>
<evidence type="ECO:0000256" key="6">
    <source>
        <dbReference type="SAM" id="MobiDB-lite"/>
    </source>
</evidence>
<name>L9KF69_TUPCH</name>
<evidence type="ECO:0000256" key="2">
    <source>
        <dbReference type="ARBA" id="ARBA00008774"/>
    </source>
</evidence>
<dbReference type="InterPro" id="IPR050342">
    <property type="entry name" value="HMGB"/>
</dbReference>
<keyword evidence="3 5" id="KW-0238">DNA-binding</keyword>
<dbReference type="SMART" id="SM00398">
    <property type="entry name" value="HMG"/>
    <property type="match status" value="1"/>
</dbReference>
<evidence type="ECO:0000259" key="7">
    <source>
        <dbReference type="PROSITE" id="PS50118"/>
    </source>
</evidence>
<reference evidence="9" key="1">
    <citation type="submission" date="2012-07" db="EMBL/GenBank/DDBJ databases">
        <title>Genome of the Chinese tree shrew, a rising model animal genetically related to primates.</title>
        <authorList>
            <person name="Zhang G."/>
            <person name="Fan Y."/>
            <person name="Yao Y."/>
            <person name="Huang Z."/>
        </authorList>
    </citation>
    <scope>NUCLEOTIDE SEQUENCE [LARGE SCALE GENOMIC DNA]</scope>
</reference>
<evidence type="ECO:0000313" key="8">
    <source>
        <dbReference type="EMBL" id="ELW61376.1"/>
    </source>
</evidence>
<protein>
    <submittedName>
        <fullName evidence="8">High mobility group protein B3</fullName>
    </submittedName>
</protein>
<dbReference type="InParanoid" id="L9KF69"/>
<sequence>MKDYGPAKEGKKKKDSNAPKRPPSGFFLFFSEFHPKIKSSNHGISIRDVAKTLGEMWNNLSDSKKQSYITKPAKLKERDEKDVTDFKSKGKFNGTKGLAKVARKKLEEDDEKDKKEEELKTVGL</sequence>
<feature type="compositionally biased region" description="Basic and acidic residues" evidence="6">
    <location>
        <begin position="104"/>
        <end position="124"/>
    </location>
</feature>
<dbReference type="SUPFAM" id="SSF47095">
    <property type="entry name" value="HMG-box"/>
    <property type="match status" value="1"/>
</dbReference>
<proteinExistence type="inferred from homology"/>
<evidence type="ECO:0000256" key="1">
    <source>
        <dbReference type="ARBA" id="ARBA00004123"/>
    </source>
</evidence>
<organism evidence="8 9">
    <name type="scientific">Tupaia chinensis</name>
    <name type="common">Chinese tree shrew</name>
    <name type="synonym">Tupaia belangeri chinensis</name>
    <dbReference type="NCBI Taxonomy" id="246437"/>
    <lineage>
        <taxon>Eukaryota</taxon>
        <taxon>Metazoa</taxon>
        <taxon>Chordata</taxon>
        <taxon>Craniata</taxon>
        <taxon>Vertebrata</taxon>
        <taxon>Euteleostomi</taxon>
        <taxon>Mammalia</taxon>
        <taxon>Eutheria</taxon>
        <taxon>Euarchontoglires</taxon>
        <taxon>Scandentia</taxon>
        <taxon>Tupaiidae</taxon>
        <taxon>Tupaia</taxon>
    </lineage>
</organism>
<feature type="domain" description="HMG box" evidence="7">
    <location>
        <begin position="19"/>
        <end position="87"/>
    </location>
</feature>
<feature type="region of interest" description="Disordered" evidence="6">
    <location>
        <begin position="101"/>
        <end position="124"/>
    </location>
</feature>
<dbReference type="EMBL" id="KB320881">
    <property type="protein sequence ID" value="ELW61376.1"/>
    <property type="molecule type" value="Genomic_DNA"/>
</dbReference>
<dbReference type="AlphaFoldDB" id="L9KF69"/>
<evidence type="ECO:0000256" key="4">
    <source>
        <dbReference type="ARBA" id="ARBA00023242"/>
    </source>
</evidence>
<dbReference type="InterPro" id="IPR036910">
    <property type="entry name" value="HMG_box_dom_sf"/>
</dbReference>
<evidence type="ECO:0000256" key="5">
    <source>
        <dbReference type="PROSITE-ProRule" id="PRU00267"/>
    </source>
</evidence>
<dbReference type="Pfam" id="PF00505">
    <property type="entry name" value="HMG_box"/>
    <property type="match status" value="1"/>
</dbReference>
<dbReference type="FunFam" id="1.10.30.10:FF:000017">
    <property type="entry name" value="high mobility group protein B3"/>
    <property type="match status" value="1"/>
</dbReference>
<dbReference type="Gene3D" id="1.10.30.10">
    <property type="entry name" value="High mobility group box domain"/>
    <property type="match status" value="1"/>
</dbReference>
<evidence type="ECO:0000256" key="3">
    <source>
        <dbReference type="ARBA" id="ARBA00023125"/>
    </source>
</evidence>
<keyword evidence="4 5" id="KW-0539">Nucleus</keyword>
<dbReference type="GO" id="GO:0005634">
    <property type="term" value="C:nucleus"/>
    <property type="evidence" value="ECO:0007669"/>
    <property type="project" value="UniProtKB-SubCell"/>
</dbReference>
<keyword evidence="9" id="KW-1185">Reference proteome</keyword>
<dbReference type="PANTHER" id="PTHR48112">
    <property type="entry name" value="HIGH MOBILITY GROUP PROTEIN DSP1"/>
    <property type="match status" value="1"/>
</dbReference>
<feature type="region of interest" description="Disordered" evidence="6">
    <location>
        <begin position="1"/>
        <end position="22"/>
    </location>
</feature>
<dbReference type="InterPro" id="IPR009071">
    <property type="entry name" value="HMG_box_dom"/>
</dbReference>